<feature type="non-terminal residue" evidence="1">
    <location>
        <position position="68"/>
    </location>
</feature>
<reference evidence="1" key="1">
    <citation type="journal article" date="2014" name="Front. Microbiol.">
        <title>High frequency of phylogenetically diverse reductive dehalogenase-homologous genes in deep subseafloor sedimentary metagenomes.</title>
        <authorList>
            <person name="Kawai M."/>
            <person name="Futagami T."/>
            <person name="Toyoda A."/>
            <person name="Takaki Y."/>
            <person name="Nishi S."/>
            <person name="Hori S."/>
            <person name="Arai W."/>
            <person name="Tsubouchi T."/>
            <person name="Morono Y."/>
            <person name="Uchiyama I."/>
            <person name="Ito T."/>
            <person name="Fujiyama A."/>
            <person name="Inagaki F."/>
            <person name="Takami H."/>
        </authorList>
    </citation>
    <scope>NUCLEOTIDE SEQUENCE</scope>
    <source>
        <strain evidence="1">Expedition CK06-06</strain>
    </source>
</reference>
<proteinExistence type="predicted"/>
<organism evidence="1">
    <name type="scientific">marine sediment metagenome</name>
    <dbReference type="NCBI Taxonomy" id="412755"/>
    <lineage>
        <taxon>unclassified sequences</taxon>
        <taxon>metagenomes</taxon>
        <taxon>ecological metagenomes</taxon>
    </lineage>
</organism>
<dbReference type="AlphaFoldDB" id="X1IT44"/>
<dbReference type="EMBL" id="BARU01042501">
    <property type="protein sequence ID" value="GAH85606.1"/>
    <property type="molecule type" value="Genomic_DNA"/>
</dbReference>
<protein>
    <submittedName>
        <fullName evidence="1">Uncharacterized protein</fullName>
    </submittedName>
</protein>
<evidence type="ECO:0000313" key="1">
    <source>
        <dbReference type="EMBL" id="GAH85606.1"/>
    </source>
</evidence>
<gene>
    <name evidence="1" type="ORF">S03H2_65292</name>
</gene>
<name>X1IT44_9ZZZZ</name>
<comment type="caution">
    <text evidence="1">The sequence shown here is derived from an EMBL/GenBank/DDBJ whole genome shotgun (WGS) entry which is preliminary data.</text>
</comment>
<sequence>MKKLLLIIMTLLIVLVPIISAFEYDNVKQYNLDTKTVEIKNSFNILGWKWFELDTVAGLRISSDAETL</sequence>
<accession>X1IT44</accession>